<comment type="caution">
    <text evidence="4">The sequence shown here is derived from an EMBL/GenBank/DDBJ whole genome shotgun (WGS) entry which is preliminary data.</text>
</comment>
<protein>
    <recommendedName>
        <fullName evidence="3">Thioredoxin domain-containing protein</fullName>
    </recommendedName>
</protein>
<dbReference type="PROSITE" id="PS51352">
    <property type="entry name" value="THIOREDOXIN_2"/>
    <property type="match status" value="1"/>
</dbReference>
<dbReference type="AlphaFoldDB" id="A0A2U3AMT4"/>
<dbReference type="EMBL" id="QFVR01000006">
    <property type="protein sequence ID" value="PWI25826.1"/>
    <property type="molecule type" value="Genomic_DNA"/>
</dbReference>
<evidence type="ECO:0000256" key="2">
    <source>
        <dbReference type="SAM" id="Phobius"/>
    </source>
</evidence>
<keyword evidence="1" id="KW-1015">Disulfide bond</keyword>
<dbReference type="Proteomes" id="UP000245938">
    <property type="component" value="Unassembled WGS sequence"/>
</dbReference>
<dbReference type="Pfam" id="PF00578">
    <property type="entry name" value="AhpC-TSA"/>
    <property type="match status" value="1"/>
</dbReference>
<keyword evidence="2" id="KW-1133">Transmembrane helix</keyword>
<dbReference type="SUPFAM" id="SSF52833">
    <property type="entry name" value="Thioredoxin-like"/>
    <property type="match status" value="1"/>
</dbReference>
<dbReference type="Gene3D" id="3.40.30.10">
    <property type="entry name" value="Glutaredoxin"/>
    <property type="match status" value="1"/>
</dbReference>
<keyword evidence="2" id="KW-0472">Membrane</keyword>
<keyword evidence="5" id="KW-1185">Reference proteome</keyword>
<gene>
    <name evidence="4" type="ORF">DEX24_06380</name>
</gene>
<evidence type="ECO:0000259" key="3">
    <source>
        <dbReference type="PROSITE" id="PS51352"/>
    </source>
</evidence>
<reference evidence="4 5" key="1">
    <citation type="submission" date="2018-05" db="EMBL/GenBank/DDBJ databases">
        <title>Kurthia sibirica genome sequence.</title>
        <authorList>
            <person name="Maclea K.S."/>
            <person name="Goen A.E."/>
        </authorList>
    </citation>
    <scope>NUCLEOTIDE SEQUENCE [LARGE SCALE GENOMIC DNA]</scope>
    <source>
        <strain evidence="4 5">ATCC 49154</strain>
    </source>
</reference>
<dbReference type="InterPro" id="IPR000866">
    <property type="entry name" value="AhpC/TSA"/>
</dbReference>
<dbReference type="InterPro" id="IPR050553">
    <property type="entry name" value="Thioredoxin_ResA/DsbE_sf"/>
</dbReference>
<feature type="domain" description="Thioredoxin" evidence="3">
    <location>
        <begin position="48"/>
        <end position="188"/>
    </location>
</feature>
<dbReference type="CDD" id="cd02966">
    <property type="entry name" value="TlpA_like_family"/>
    <property type="match status" value="1"/>
</dbReference>
<dbReference type="InterPro" id="IPR017937">
    <property type="entry name" value="Thioredoxin_CS"/>
</dbReference>
<dbReference type="InterPro" id="IPR013766">
    <property type="entry name" value="Thioredoxin_domain"/>
</dbReference>
<name>A0A2U3AMT4_9BACL</name>
<dbReference type="GO" id="GO:0016491">
    <property type="term" value="F:oxidoreductase activity"/>
    <property type="evidence" value="ECO:0007669"/>
    <property type="project" value="InterPro"/>
</dbReference>
<dbReference type="GO" id="GO:0016209">
    <property type="term" value="F:antioxidant activity"/>
    <property type="evidence" value="ECO:0007669"/>
    <property type="project" value="InterPro"/>
</dbReference>
<dbReference type="InterPro" id="IPR036249">
    <property type="entry name" value="Thioredoxin-like_sf"/>
</dbReference>
<evidence type="ECO:0000313" key="4">
    <source>
        <dbReference type="EMBL" id="PWI25826.1"/>
    </source>
</evidence>
<dbReference type="PANTHER" id="PTHR42852:SF17">
    <property type="entry name" value="THIOREDOXIN-LIKE PROTEIN HI_1115"/>
    <property type="match status" value="1"/>
</dbReference>
<evidence type="ECO:0000313" key="5">
    <source>
        <dbReference type="Proteomes" id="UP000245938"/>
    </source>
</evidence>
<evidence type="ECO:0000256" key="1">
    <source>
        <dbReference type="ARBA" id="ARBA00023157"/>
    </source>
</evidence>
<proteinExistence type="predicted"/>
<sequence>MLKIKTLVGTLLVAGLIIFAVMSMLDKKEDKQALLATGDTKEFPVSGIEIDEKAPDFTLQTLDGEDKSLSDYKGKKVMINFWATWCPPCRVETPHMVKYYDAAAKKDNFEILSVNLLSNESSSKNVEKFIKEYKMNYPVVLDVRGEIQKQYGFVNIPTSFFVDTKGYIREKVNIIDEKQMKDIIKSLD</sequence>
<keyword evidence="2" id="KW-0812">Transmembrane</keyword>
<accession>A0A2U3AMT4</accession>
<dbReference type="PANTHER" id="PTHR42852">
    <property type="entry name" value="THIOL:DISULFIDE INTERCHANGE PROTEIN DSBE"/>
    <property type="match status" value="1"/>
</dbReference>
<organism evidence="4 5">
    <name type="scientific">Kurthia sibirica</name>
    <dbReference type="NCBI Taxonomy" id="202750"/>
    <lineage>
        <taxon>Bacteria</taxon>
        <taxon>Bacillati</taxon>
        <taxon>Bacillota</taxon>
        <taxon>Bacilli</taxon>
        <taxon>Bacillales</taxon>
        <taxon>Caryophanaceae</taxon>
        <taxon>Kurthia</taxon>
    </lineage>
</organism>
<dbReference type="PROSITE" id="PS00194">
    <property type="entry name" value="THIOREDOXIN_1"/>
    <property type="match status" value="1"/>
</dbReference>
<feature type="transmembrane region" description="Helical" evidence="2">
    <location>
        <begin position="6"/>
        <end position="25"/>
    </location>
</feature>
<dbReference type="OrthoDB" id="25753at2"/>